<dbReference type="Gene3D" id="1.10.8.60">
    <property type="match status" value="1"/>
</dbReference>
<dbReference type="Pfam" id="PF21960">
    <property type="entry name" value="RCF1-5-like_lid"/>
    <property type="match status" value="1"/>
</dbReference>
<feature type="binding site" evidence="7">
    <location>
        <begin position="54"/>
        <end position="61"/>
    </location>
    <ligand>
        <name>ATP</name>
        <dbReference type="ChEBI" id="CHEBI:30616"/>
    </ligand>
</feature>
<accession>A0A7C4D772</accession>
<keyword evidence="3 7" id="KW-0235">DNA replication</keyword>
<dbReference type="Pfam" id="PF00004">
    <property type="entry name" value="AAA"/>
    <property type="match status" value="1"/>
</dbReference>
<dbReference type="PANTHER" id="PTHR23389">
    <property type="entry name" value="CHROMOSOME TRANSMISSION FIDELITY FACTOR 18"/>
    <property type="match status" value="1"/>
</dbReference>
<evidence type="ECO:0000256" key="2">
    <source>
        <dbReference type="ARBA" id="ARBA00014793"/>
    </source>
</evidence>
<protein>
    <recommendedName>
        <fullName evidence="2 7">Replication factor C large subunit</fullName>
        <shortName evidence="7">RFC large subunit</shortName>
    </recommendedName>
    <alternativeName>
        <fullName evidence="6 7">Clamp loader large subunit</fullName>
    </alternativeName>
</protein>
<name>A0A7C4D772_STAMA</name>
<comment type="similarity">
    <text evidence="1 7">Belongs to the activator 1 small subunits family. RfcL subfamily.</text>
</comment>
<evidence type="ECO:0000256" key="7">
    <source>
        <dbReference type="HAMAP-Rule" id="MF_01508"/>
    </source>
</evidence>
<dbReference type="AlphaFoldDB" id="A0A7C4D772"/>
<dbReference type="HAMAP" id="MF_01508">
    <property type="entry name" value="RfcL"/>
    <property type="match status" value="1"/>
</dbReference>
<dbReference type="GO" id="GO:0006260">
    <property type="term" value="P:DNA replication"/>
    <property type="evidence" value="ECO:0007669"/>
    <property type="project" value="UniProtKB-UniRule"/>
</dbReference>
<keyword evidence="4 7" id="KW-0547">Nucleotide-binding</keyword>
<dbReference type="PANTHER" id="PTHR23389:SF6">
    <property type="entry name" value="REPLICATION FACTOR C SUBUNIT 1"/>
    <property type="match status" value="1"/>
</dbReference>
<dbReference type="CDD" id="cd00009">
    <property type="entry name" value="AAA"/>
    <property type="match status" value="1"/>
</dbReference>
<evidence type="ECO:0000259" key="8">
    <source>
        <dbReference type="SMART" id="SM00382"/>
    </source>
</evidence>
<dbReference type="GO" id="GO:0005524">
    <property type="term" value="F:ATP binding"/>
    <property type="evidence" value="ECO:0007669"/>
    <property type="project" value="UniProtKB-UniRule"/>
</dbReference>
<dbReference type="InterPro" id="IPR003593">
    <property type="entry name" value="AAA+_ATPase"/>
</dbReference>
<proteinExistence type="inferred from homology"/>
<dbReference type="EMBL" id="DTAN01000046">
    <property type="protein sequence ID" value="HGU64811.1"/>
    <property type="molecule type" value="Genomic_DNA"/>
</dbReference>
<reference evidence="9" key="1">
    <citation type="journal article" date="2020" name="mSystems">
        <title>Genome- and Community-Level Interaction Insights into Carbon Utilization and Element Cycling Functions of Hydrothermarchaeota in Hydrothermal Sediment.</title>
        <authorList>
            <person name="Zhou Z."/>
            <person name="Liu Y."/>
            <person name="Xu W."/>
            <person name="Pan J."/>
            <person name="Luo Z.H."/>
            <person name="Li M."/>
        </authorList>
    </citation>
    <scope>NUCLEOTIDE SEQUENCE [LARGE SCALE GENOMIC DNA]</scope>
    <source>
        <strain evidence="10">SpSt-622</strain>
        <strain evidence="9">SpSt-642</strain>
    </source>
</reference>
<evidence type="ECO:0000256" key="6">
    <source>
        <dbReference type="ARBA" id="ARBA00032141"/>
    </source>
</evidence>
<dbReference type="Gene3D" id="3.40.50.300">
    <property type="entry name" value="P-loop containing nucleotide triphosphate hydrolases"/>
    <property type="match status" value="1"/>
</dbReference>
<evidence type="ECO:0000256" key="3">
    <source>
        <dbReference type="ARBA" id="ARBA00022705"/>
    </source>
</evidence>
<comment type="subunit">
    <text evidence="7">Heteromultimer composed of small subunits (RfcS) and large subunits (RfcL).</text>
</comment>
<dbReference type="SMART" id="SM00382">
    <property type="entry name" value="AAA"/>
    <property type="match status" value="1"/>
</dbReference>
<dbReference type="NCBIfam" id="NF003229">
    <property type="entry name" value="PRK04195.1-5"/>
    <property type="match status" value="1"/>
</dbReference>
<dbReference type="InterPro" id="IPR023935">
    <property type="entry name" value="Rep_factor-C_lsu"/>
</dbReference>
<evidence type="ECO:0000313" key="10">
    <source>
        <dbReference type="EMBL" id="HGU64811.1"/>
    </source>
</evidence>
<dbReference type="SUPFAM" id="SSF52540">
    <property type="entry name" value="P-loop containing nucleoside triphosphate hydrolases"/>
    <property type="match status" value="1"/>
</dbReference>
<dbReference type="GO" id="GO:0016887">
    <property type="term" value="F:ATP hydrolysis activity"/>
    <property type="evidence" value="ECO:0007669"/>
    <property type="project" value="InterPro"/>
</dbReference>
<dbReference type="GO" id="GO:0003689">
    <property type="term" value="F:DNA clamp loader activity"/>
    <property type="evidence" value="ECO:0007669"/>
    <property type="project" value="UniProtKB-UniRule"/>
</dbReference>
<evidence type="ECO:0000256" key="5">
    <source>
        <dbReference type="ARBA" id="ARBA00022840"/>
    </source>
</evidence>
<gene>
    <name evidence="7" type="primary">rfcL</name>
    <name evidence="10" type="ORF">ENT92_01155</name>
    <name evidence="9" type="ORF">ENU14_03935</name>
</gene>
<dbReference type="CDD" id="cd18140">
    <property type="entry name" value="HLD_clamp_RFC"/>
    <property type="match status" value="1"/>
</dbReference>
<dbReference type="EMBL" id="DTBJ01000029">
    <property type="protein sequence ID" value="HGM58720.1"/>
    <property type="molecule type" value="Genomic_DNA"/>
</dbReference>
<comment type="function">
    <text evidence="7">Part of the RFC clamp loader complex which loads the PCNA sliding clamp onto DNA.</text>
</comment>
<sequence length="431" mass="49372">MSTLDRRIPWIIKYRPRRIDDVVNQDNAKTQFIQWIKTWIEKRIPDKKAALLYGPAGCGKTSLVEAVANEYRIELVEMNASDFRRREDIERIASVAARISSLFTKMKIILLDEVDGINPRLDFGAVDAILDLIDKSRYPVVMTANDPWSQSLKPLRDVSLMIGFKRLSEKDVVIALKKICQSEKITCEDSALNELAKRSEGDLRSAINDLQSIAEGYGKVVLDSVKTLSAYRDREYAPFEALLKMFNAKYIFQAKQYVTQTNIDHDTMIIWINEHIPTYYEDVEEISRAYDALSRADVYRGRIIKSGSWDLLSYVIELMGAGVAFARKTYKYKWKGFKSPARLQLLAQTKKTREVLNELSSLLARRLLTSTTTVKREVVPYLRVIFMNNPEKASRIAVTYGLNEEMIKLLAGPRASDVLNYVSKISKSKRI</sequence>
<dbReference type="InterPro" id="IPR027417">
    <property type="entry name" value="P-loop_NTPase"/>
</dbReference>
<dbReference type="InterPro" id="IPR003959">
    <property type="entry name" value="ATPase_AAA_core"/>
</dbReference>
<evidence type="ECO:0000256" key="4">
    <source>
        <dbReference type="ARBA" id="ARBA00022741"/>
    </source>
</evidence>
<evidence type="ECO:0000313" key="9">
    <source>
        <dbReference type="EMBL" id="HGM58720.1"/>
    </source>
</evidence>
<organism evidence="9">
    <name type="scientific">Staphylothermus marinus</name>
    <dbReference type="NCBI Taxonomy" id="2280"/>
    <lineage>
        <taxon>Archaea</taxon>
        <taxon>Thermoproteota</taxon>
        <taxon>Thermoprotei</taxon>
        <taxon>Desulfurococcales</taxon>
        <taxon>Desulfurococcaceae</taxon>
        <taxon>Staphylothermus</taxon>
    </lineage>
</organism>
<comment type="caution">
    <text evidence="9">The sequence shown here is derived from an EMBL/GenBank/DDBJ whole genome shotgun (WGS) entry which is preliminary data.</text>
</comment>
<keyword evidence="5 7" id="KW-0067">ATP-binding</keyword>
<dbReference type="InterPro" id="IPR047854">
    <property type="entry name" value="RFC_lid"/>
</dbReference>
<evidence type="ECO:0000256" key="1">
    <source>
        <dbReference type="ARBA" id="ARBA00006878"/>
    </source>
</evidence>
<feature type="domain" description="AAA+ ATPase" evidence="8">
    <location>
        <begin position="46"/>
        <end position="168"/>
    </location>
</feature>